<dbReference type="Pfam" id="PF03407">
    <property type="entry name" value="Nucleotid_trans"/>
    <property type="match status" value="1"/>
</dbReference>
<dbReference type="EMBL" id="VDCQ01000010">
    <property type="protein sequence ID" value="TNJ66542.1"/>
    <property type="molecule type" value="Genomic_DNA"/>
</dbReference>
<keyword evidence="5" id="KW-1185">Reference proteome</keyword>
<comment type="caution">
    <text evidence="4">The sequence shown here is derived from an EMBL/GenBank/DDBJ whole genome shotgun (WGS) entry which is preliminary data.</text>
</comment>
<dbReference type="Gene3D" id="3.90.550.10">
    <property type="entry name" value="Spore Coat Polysaccharide Biosynthesis Protein SpsA, Chain A"/>
    <property type="match status" value="1"/>
</dbReference>
<reference evidence="4 5" key="1">
    <citation type="submission" date="2019-05" db="EMBL/GenBank/DDBJ databases">
        <title>We sequenced the genome of Paenibacillus hemerocallicola KCTC 33185 for further insight into its adaptation and study the phylogeny of Paenibacillus.</title>
        <authorList>
            <person name="Narsing Rao M.P."/>
        </authorList>
    </citation>
    <scope>NUCLEOTIDE SEQUENCE [LARGE SCALE GENOMIC DNA]</scope>
    <source>
        <strain evidence="4 5">KCTC 33185</strain>
    </source>
</reference>
<dbReference type="Proteomes" id="UP000307943">
    <property type="component" value="Unassembled WGS sequence"/>
</dbReference>
<dbReference type="SUPFAM" id="SSF53448">
    <property type="entry name" value="Nucleotide-diphospho-sugar transferases"/>
    <property type="match status" value="1"/>
</dbReference>
<dbReference type="InterPro" id="IPR005069">
    <property type="entry name" value="Nucl-diP-sugar_transferase"/>
</dbReference>
<organism evidence="4 5">
    <name type="scientific">Paenibacillus hemerocallicola</name>
    <dbReference type="NCBI Taxonomy" id="1172614"/>
    <lineage>
        <taxon>Bacteria</taxon>
        <taxon>Bacillati</taxon>
        <taxon>Bacillota</taxon>
        <taxon>Bacilli</taxon>
        <taxon>Bacillales</taxon>
        <taxon>Paenibacillaceae</taxon>
        <taxon>Paenibacillus</taxon>
    </lineage>
</organism>
<dbReference type="GO" id="GO:0016020">
    <property type="term" value="C:membrane"/>
    <property type="evidence" value="ECO:0007669"/>
    <property type="project" value="InterPro"/>
</dbReference>
<keyword evidence="1" id="KW-0328">Glycosyltransferase</keyword>
<keyword evidence="2" id="KW-0808">Transferase</keyword>
<dbReference type="AlphaFoldDB" id="A0A5C4TCE1"/>
<dbReference type="RefSeq" id="WP_139602006.1">
    <property type="nucleotide sequence ID" value="NZ_VDCQ01000010.1"/>
</dbReference>
<evidence type="ECO:0000256" key="2">
    <source>
        <dbReference type="ARBA" id="ARBA00022679"/>
    </source>
</evidence>
<sequence>MKKSTNIPVLSSLKWKRRERTILCSLATGSEHLEMLGLMAPTAAYYAQLHRMDSLLLPLPDKRLDPSRPPAWDKIVLIHHMLKLYETVIWIDADAIFCDPRKDIRTVLNTRTPMHMVAHRTGRRKIPNTGVWICRSLPKTFEMLHHIWNSTQYVDHRWWEQAALMELIGYDTESATFRGATPYTPHVRFIDREWNSRSSDCAVNPIIYHYCSKPKPIDDMYRKYVAFMQRVLQM</sequence>
<dbReference type="PANTHER" id="PTHR31306:SF4">
    <property type="entry name" value="ALPHA-1,2-GALACTOSYLTRANSFERASE"/>
    <property type="match status" value="1"/>
</dbReference>
<evidence type="ECO:0000313" key="4">
    <source>
        <dbReference type="EMBL" id="TNJ66542.1"/>
    </source>
</evidence>
<dbReference type="GO" id="GO:0016757">
    <property type="term" value="F:glycosyltransferase activity"/>
    <property type="evidence" value="ECO:0007669"/>
    <property type="project" value="UniProtKB-KW"/>
</dbReference>
<accession>A0A5C4TCE1</accession>
<dbReference type="InterPro" id="IPR029044">
    <property type="entry name" value="Nucleotide-diphossugar_trans"/>
</dbReference>
<evidence type="ECO:0000256" key="1">
    <source>
        <dbReference type="ARBA" id="ARBA00022676"/>
    </source>
</evidence>
<feature type="domain" description="Nucleotide-diphospho-sugar transferase" evidence="3">
    <location>
        <begin position="72"/>
        <end position="192"/>
    </location>
</feature>
<evidence type="ECO:0000259" key="3">
    <source>
        <dbReference type="Pfam" id="PF03407"/>
    </source>
</evidence>
<proteinExistence type="predicted"/>
<evidence type="ECO:0000313" key="5">
    <source>
        <dbReference type="Proteomes" id="UP000307943"/>
    </source>
</evidence>
<protein>
    <recommendedName>
        <fullName evidence="3">Nucleotide-diphospho-sugar transferase domain-containing protein</fullName>
    </recommendedName>
</protein>
<dbReference type="GO" id="GO:0006487">
    <property type="term" value="P:protein N-linked glycosylation"/>
    <property type="evidence" value="ECO:0007669"/>
    <property type="project" value="TreeGrafter"/>
</dbReference>
<dbReference type="InterPro" id="IPR008630">
    <property type="entry name" value="Glyco_trans_34"/>
</dbReference>
<gene>
    <name evidence="4" type="ORF">FE784_09765</name>
</gene>
<dbReference type="PANTHER" id="PTHR31306">
    <property type="entry name" value="ALPHA-1,6-MANNOSYLTRANSFERASE MNN11-RELATED"/>
    <property type="match status" value="1"/>
</dbReference>
<name>A0A5C4TCE1_9BACL</name>
<dbReference type="OrthoDB" id="2580694at2"/>